<keyword evidence="4" id="KW-0735">Signal-anchor</keyword>
<keyword evidence="8" id="KW-1185">Reference proteome</keyword>
<dbReference type="EMBL" id="WIXE01002121">
    <property type="protein sequence ID" value="KAK5985103.1"/>
    <property type="molecule type" value="Genomic_DNA"/>
</dbReference>
<evidence type="ECO:0000256" key="5">
    <source>
        <dbReference type="ARBA" id="ARBA00022989"/>
    </source>
</evidence>
<accession>A0AAN8GEK8</accession>
<evidence type="ECO:0000256" key="2">
    <source>
        <dbReference type="ARBA" id="ARBA00005876"/>
    </source>
</evidence>
<evidence type="ECO:0000256" key="1">
    <source>
        <dbReference type="ARBA" id="ARBA00004606"/>
    </source>
</evidence>
<comment type="subcellular location">
    <subcellularLocation>
        <location evidence="1">Membrane</location>
        <topology evidence="1">Single-pass type II membrane protein</topology>
    </subcellularLocation>
</comment>
<evidence type="ECO:0000256" key="4">
    <source>
        <dbReference type="ARBA" id="ARBA00022968"/>
    </source>
</evidence>
<organism evidence="7 8">
    <name type="scientific">Trichostrongylus colubriformis</name>
    <name type="common">Black scour worm</name>
    <dbReference type="NCBI Taxonomy" id="6319"/>
    <lineage>
        <taxon>Eukaryota</taxon>
        <taxon>Metazoa</taxon>
        <taxon>Ecdysozoa</taxon>
        <taxon>Nematoda</taxon>
        <taxon>Chromadorea</taxon>
        <taxon>Rhabditida</taxon>
        <taxon>Rhabditina</taxon>
        <taxon>Rhabditomorpha</taxon>
        <taxon>Strongyloidea</taxon>
        <taxon>Trichostrongylidae</taxon>
        <taxon>Trichostrongylus</taxon>
    </lineage>
</organism>
<evidence type="ECO:0000256" key="3">
    <source>
        <dbReference type="ARBA" id="ARBA00022692"/>
    </source>
</evidence>
<dbReference type="GO" id="GO:1990573">
    <property type="term" value="P:potassium ion import across plasma membrane"/>
    <property type="evidence" value="ECO:0007669"/>
    <property type="project" value="TreeGrafter"/>
</dbReference>
<dbReference type="GO" id="GO:0006883">
    <property type="term" value="P:intracellular sodium ion homeostasis"/>
    <property type="evidence" value="ECO:0007669"/>
    <property type="project" value="TreeGrafter"/>
</dbReference>
<evidence type="ECO:0000313" key="7">
    <source>
        <dbReference type="EMBL" id="KAK5985103.1"/>
    </source>
</evidence>
<comment type="caution">
    <text evidence="7">The sequence shown here is derived from an EMBL/GenBank/DDBJ whole genome shotgun (WGS) entry which is preliminary data.</text>
</comment>
<sequence>MICLAFEPNPSRFDVRTRGVIQFRSKDPNTYHNLMVRYKKLLKDEYNNTKIAKPKCTNIEGAHDGAPTNVSVCHVEAGSSKIYGDCALTIQNINKGMGFGSGEPCIMLRLSKMFGWYPSDHTVSKERKCGGNITNCCDRKRLQFSCKIVEGTATIEMLPKDGISLCAFPFWNKPGYEQPFFMLKLTDLESGKTEIKCEPQQKSIQRLDGGEENALQIIIEKLD</sequence>
<dbReference type="PANTHER" id="PTHR11523:SF52">
    <property type="entry name" value="SODIUM_POTASSIUM-TRANSPORTING ATPASE SUBUNIT BETA"/>
    <property type="match status" value="1"/>
</dbReference>
<proteinExistence type="inferred from homology"/>
<keyword evidence="5" id="KW-1133">Transmembrane helix</keyword>
<dbReference type="InterPro" id="IPR038702">
    <property type="entry name" value="Na/K_ATPase_sub_beta_sf"/>
</dbReference>
<reference evidence="7 8" key="1">
    <citation type="submission" date="2019-10" db="EMBL/GenBank/DDBJ databases">
        <title>Assembly and Annotation for the nematode Trichostrongylus colubriformis.</title>
        <authorList>
            <person name="Martin J."/>
        </authorList>
    </citation>
    <scope>NUCLEOTIDE SEQUENCE [LARGE SCALE GENOMIC DNA]</scope>
    <source>
        <strain evidence="7">G859</strain>
        <tissue evidence="7">Whole worm</tissue>
    </source>
</reference>
<dbReference type="Pfam" id="PF00287">
    <property type="entry name" value="Na_K-ATPase"/>
    <property type="match status" value="1"/>
</dbReference>
<comment type="similarity">
    <text evidence="2">Belongs to the X(+)/potassium ATPases subunit beta family.</text>
</comment>
<dbReference type="Proteomes" id="UP001331761">
    <property type="component" value="Unassembled WGS sequence"/>
</dbReference>
<dbReference type="GO" id="GO:0030007">
    <property type="term" value="P:intracellular potassium ion homeostasis"/>
    <property type="evidence" value="ECO:0007669"/>
    <property type="project" value="TreeGrafter"/>
</dbReference>
<dbReference type="InterPro" id="IPR000402">
    <property type="entry name" value="Na/K_ATPase_sub_beta"/>
</dbReference>
<dbReference type="PANTHER" id="PTHR11523">
    <property type="entry name" value="SODIUM/POTASSIUM-DEPENDENT ATPASE BETA SUBUNIT"/>
    <property type="match status" value="1"/>
</dbReference>
<dbReference type="GO" id="GO:0005890">
    <property type="term" value="C:sodium:potassium-exchanging ATPase complex"/>
    <property type="evidence" value="ECO:0007669"/>
    <property type="project" value="InterPro"/>
</dbReference>
<dbReference type="Gene3D" id="2.60.40.1660">
    <property type="entry name" value="Na, k-atpase alpha subunit"/>
    <property type="match status" value="1"/>
</dbReference>
<name>A0AAN8GEK8_TRICO</name>
<gene>
    <name evidence="7" type="ORF">GCK32_002569</name>
</gene>
<keyword evidence="3" id="KW-0812">Transmembrane</keyword>
<dbReference type="AlphaFoldDB" id="A0AAN8GEK8"/>
<evidence type="ECO:0000256" key="6">
    <source>
        <dbReference type="ARBA" id="ARBA00023136"/>
    </source>
</evidence>
<dbReference type="GO" id="GO:0036376">
    <property type="term" value="P:sodium ion export across plasma membrane"/>
    <property type="evidence" value="ECO:0007669"/>
    <property type="project" value="TreeGrafter"/>
</dbReference>
<evidence type="ECO:0000313" key="8">
    <source>
        <dbReference type="Proteomes" id="UP001331761"/>
    </source>
</evidence>
<keyword evidence="6" id="KW-0472">Membrane</keyword>
<protein>
    <submittedName>
        <fullName evidence="7">Sodium / potassium ATPase beta chain</fullName>
    </submittedName>
</protein>
<dbReference type="GO" id="GO:0001671">
    <property type="term" value="F:ATPase activator activity"/>
    <property type="evidence" value="ECO:0007669"/>
    <property type="project" value="TreeGrafter"/>
</dbReference>